<evidence type="ECO:0000256" key="1">
    <source>
        <dbReference type="SAM" id="MobiDB-lite"/>
    </source>
</evidence>
<evidence type="ECO:0000313" key="3">
    <source>
        <dbReference type="Proteomes" id="UP001321473"/>
    </source>
</evidence>
<dbReference type="AlphaFoldDB" id="A0AAQ4EUQ9"/>
<name>A0AAQ4EUQ9_AMBAM</name>
<comment type="caution">
    <text evidence="2">The sequence shown here is derived from an EMBL/GenBank/DDBJ whole genome shotgun (WGS) entry which is preliminary data.</text>
</comment>
<feature type="compositionally biased region" description="Gly residues" evidence="1">
    <location>
        <begin position="80"/>
        <end position="89"/>
    </location>
</feature>
<feature type="region of interest" description="Disordered" evidence="1">
    <location>
        <begin position="60"/>
        <end position="100"/>
    </location>
</feature>
<evidence type="ECO:0000313" key="2">
    <source>
        <dbReference type="EMBL" id="KAK8778519.1"/>
    </source>
</evidence>
<feature type="non-terminal residue" evidence="2">
    <location>
        <position position="100"/>
    </location>
</feature>
<protein>
    <submittedName>
        <fullName evidence="2">Uncharacterized protein</fullName>
    </submittedName>
</protein>
<gene>
    <name evidence="2" type="ORF">V5799_020139</name>
</gene>
<dbReference type="EMBL" id="JARKHS020010661">
    <property type="protein sequence ID" value="KAK8778519.1"/>
    <property type="molecule type" value="Genomic_DNA"/>
</dbReference>
<reference evidence="2 3" key="1">
    <citation type="journal article" date="2023" name="Arcadia Sci">
        <title>De novo assembly of a long-read Amblyomma americanum tick genome.</title>
        <authorList>
            <person name="Chou S."/>
            <person name="Poskanzer K.E."/>
            <person name="Rollins M."/>
            <person name="Thuy-Boun P.S."/>
        </authorList>
    </citation>
    <scope>NUCLEOTIDE SEQUENCE [LARGE SCALE GENOMIC DNA]</scope>
    <source>
        <strain evidence="2">F_SG_1</strain>
        <tissue evidence="2">Salivary glands</tissue>
    </source>
</reference>
<dbReference type="Proteomes" id="UP001321473">
    <property type="component" value="Unassembled WGS sequence"/>
</dbReference>
<proteinExistence type="predicted"/>
<accession>A0AAQ4EUQ9</accession>
<organism evidence="2 3">
    <name type="scientific">Amblyomma americanum</name>
    <name type="common">Lone star tick</name>
    <dbReference type="NCBI Taxonomy" id="6943"/>
    <lineage>
        <taxon>Eukaryota</taxon>
        <taxon>Metazoa</taxon>
        <taxon>Ecdysozoa</taxon>
        <taxon>Arthropoda</taxon>
        <taxon>Chelicerata</taxon>
        <taxon>Arachnida</taxon>
        <taxon>Acari</taxon>
        <taxon>Parasitiformes</taxon>
        <taxon>Ixodida</taxon>
        <taxon>Ixodoidea</taxon>
        <taxon>Ixodidae</taxon>
        <taxon>Amblyomminae</taxon>
        <taxon>Amblyomma</taxon>
    </lineage>
</organism>
<keyword evidence="3" id="KW-1185">Reference proteome</keyword>
<sequence>MVAFPTQPLSPGSTSGAYIKRIFEENKTNLIFTAVCVRLREDASKYGFTMFLSAAPSQYESTWSDDGRNGGLDDEVIGSKGIGGGGSEPGGCKRCTSHPT</sequence>